<dbReference type="RefSeq" id="WP_344741355.1">
    <property type="nucleotide sequence ID" value="NZ_BAABAY010000002.1"/>
</dbReference>
<evidence type="ECO:0000313" key="10">
    <source>
        <dbReference type="Proteomes" id="UP001610100"/>
    </source>
</evidence>
<dbReference type="Pfam" id="PF01544">
    <property type="entry name" value="CorA"/>
    <property type="match status" value="1"/>
</dbReference>
<dbReference type="SUPFAM" id="SSF144083">
    <property type="entry name" value="Magnesium transport protein CorA, transmembrane region"/>
    <property type="match status" value="1"/>
</dbReference>
<dbReference type="InterPro" id="IPR045861">
    <property type="entry name" value="CorA_cytoplasmic_dom"/>
</dbReference>
<keyword evidence="8" id="KW-0406">Ion transport</keyword>
<feature type="transmembrane region" description="Helical" evidence="8">
    <location>
        <begin position="298"/>
        <end position="318"/>
    </location>
</feature>
<dbReference type="Gene3D" id="1.20.58.340">
    <property type="entry name" value="Magnesium transport protein CorA, transmembrane region"/>
    <property type="match status" value="2"/>
</dbReference>
<evidence type="ECO:0000256" key="6">
    <source>
        <dbReference type="ARBA" id="ARBA00022989"/>
    </source>
</evidence>
<dbReference type="PANTHER" id="PTHR46494">
    <property type="entry name" value="CORA FAMILY METAL ION TRANSPORTER (EUROFUNG)"/>
    <property type="match status" value="1"/>
</dbReference>
<dbReference type="InterPro" id="IPR002523">
    <property type="entry name" value="MgTranspt_CorA/ZnTranspt_ZntB"/>
</dbReference>
<evidence type="ECO:0000256" key="7">
    <source>
        <dbReference type="ARBA" id="ARBA00023136"/>
    </source>
</evidence>
<evidence type="ECO:0000256" key="5">
    <source>
        <dbReference type="ARBA" id="ARBA00022692"/>
    </source>
</evidence>
<keyword evidence="5 8" id="KW-0812">Transmembrane</keyword>
<comment type="function">
    <text evidence="8">Mediates influx of magnesium ions.</text>
</comment>
<comment type="subcellular location">
    <subcellularLocation>
        <location evidence="1">Cell membrane</location>
        <topology evidence="1">Multi-pass membrane protein</topology>
    </subcellularLocation>
    <subcellularLocation>
        <location evidence="8">Membrane</location>
        <topology evidence="8">Multi-pass membrane protein</topology>
    </subcellularLocation>
</comment>
<proteinExistence type="inferred from homology"/>
<keyword evidence="4 8" id="KW-1003">Cell membrane</keyword>
<keyword evidence="10" id="KW-1185">Reference proteome</keyword>
<evidence type="ECO:0000256" key="3">
    <source>
        <dbReference type="ARBA" id="ARBA00022448"/>
    </source>
</evidence>
<keyword evidence="8" id="KW-0460">Magnesium</keyword>
<dbReference type="SUPFAM" id="SSF143865">
    <property type="entry name" value="CorA soluble domain-like"/>
    <property type="match status" value="1"/>
</dbReference>
<sequence length="356" mass="41397">MGKKKHKRKNKTGLIPGSIVYTGQKESQQLFIEVFDYKADNYIEENLSNIEDTFKFKSTDAITWINVNGLNHVDAIEKLGNHYDIHPLVLEDIVNISQRPKIDEYENYLYVVLKMLYIDTSNNDAVVSEQINFVLGDNYLLSFHESDLDIFDMVKDRIRTSKGRVRDMGADYLLYILMDTIVDHYVNLVDVLGDTIEDFESDILAGNIANDASKTILNLKREVLRARRIVFPSREVINRIEKNENNLIGKNALTFYRDIYDHLVQVCEDIDVYREMVSSLMDMYMSSISNKMNEVMKVLTIMASIFIPLTFIAGVYGMNFEYMPELKYHNAYYIVLGIMAVILIGMILYFKRKKWL</sequence>
<evidence type="ECO:0000256" key="1">
    <source>
        <dbReference type="ARBA" id="ARBA00004651"/>
    </source>
</evidence>
<dbReference type="CDD" id="cd12828">
    <property type="entry name" value="TmCorA-like_1"/>
    <property type="match status" value="1"/>
</dbReference>
<dbReference type="NCBIfam" id="TIGR00383">
    <property type="entry name" value="corA"/>
    <property type="match status" value="1"/>
</dbReference>
<dbReference type="PANTHER" id="PTHR46494:SF1">
    <property type="entry name" value="CORA FAMILY METAL ION TRANSPORTER (EUROFUNG)"/>
    <property type="match status" value="1"/>
</dbReference>
<reference evidence="9 10" key="1">
    <citation type="submission" date="2024-02" db="EMBL/GenBank/DDBJ databases">
        <title>A Gaetbulibacter species isolated from tidal flats and genomic insights of their niches.</title>
        <authorList>
            <person name="Ye Y."/>
        </authorList>
    </citation>
    <scope>NUCLEOTIDE SEQUENCE [LARGE SCALE GENOMIC DNA]</scope>
    <source>
        <strain evidence="9 10">KYW382</strain>
    </source>
</reference>
<keyword evidence="7 8" id="KW-0472">Membrane</keyword>
<evidence type="ECO:0000256" key="2">
    <source>
        <dbReference type="ARBA" id="ARBA00009765"/>
    </source>
</evidence>
<dbReference type="InterPro" id="IPR045863">
    <property type="entry name" value="CorA_TM1_TM2"/>
</dbReference>
<feature type="transmembrane region" description="Helical" evidence="8">
    <location>
        <begin position="330"/>
        <end position="350"/>
    </location>
</feature>
<gene>
    <name evidence="8 9" type="primary">corA</name>
    <name evidence="9" type="ORF">V8G58_09100</name>
</gene>
<evidence type="ECO:0000256" key="8">
    <source>
        <dbReference type="RuleBase" id="RU362010"/>
    </source>
</evidence>
<comment type="caution">
    <text evidence="9">The sequence shown here is derived from an EMBL/GenBank/DDBJ whole genome shotgun (WGS) entry which is preliminary data.</text>
</comment>
<accession>A0ABW7MZ25</accession>
<organism evidence="9 10">
    <name type="scientific">Gaetbulibacter aestuarii</name>
    <dbReference type="NCBI Taxonomy" id="1502358"/>
    <lineage>
        <taxon>Bacteria</taxon>
        <taxon>Pseudomonadati</taxon>
        <taxon>Bacteroidota</taxon>
        <taxon>Flavobacteriia</taxon>
        <taxon>Flavobacteriales</taxon>
        <taxon>Flavobacteriaceae</taxon>
        <taxon>Gaetbulibacter</taxon>
    </lineage>
</organism>
<keyword evidence="3 8" id="KW-0813">Transport</keyword>
<dbReference type="Proteomes" id="UP001610100">
    <property type="component" value="Unassembled WGS sequence"/>
</dbReference>
<keyword evidence="6 8" id="KW-1133">Transmembrane helix</keyword>
<name>A0ABW7MZ25_9FLAO</name>
<dbReference type="EMBL" id="JBAWKB010000002">
    <property type="protein sequence ID" value="MFH6772089.1"/>
    <property type="molecule type" value="Genomic_DNA"/>
</dbReference>
<comment type="similarity">
    <text evidence="2 8">Belongs to the CorA metal ion transporter (MIT) (TC 1.A.35) family.</text>
</comment>
<evidence type="ECO:0000256" key="4">
    <source>
        <dbReference type="ARBA" id="ARBA00022475"/>
    </source>
</evidence>
<dbReference type="InterPro" id="IPR004488">
    <property type="entry name" value="Mg/Co-transport_prot_CorA"/>
</dbReference>
<evidence type="ECO:0000313" key="9">
    <source>
        <dbReference type="EMBL" id="MFH6772089.1"/>
    </source>
</evidence>
<protein>
    <recommendedName>
        <fullName evidence="8">Magnesium transport protein CorA</fullName>
    </recommendedName>
</protein>
<dbReference type="Gene3D" id="3.30.460.20">
    <property type="entry name" value="CorA soluble domain-like"/>
    <property type="match status" value="1"/>
</dbReference>